<dbReference type="AlphaFoldDB" id="A0A498JBY7"/>
<keyword evidence="2" id="KW-1185">Reference proteome</keyword>
<evidence type="ECO:0000313" key="1">
    <source>
        <dbReference type="EMBL" id="RXH91313.1"/>
    </source>
</evidence>
<sequence length="242" mass="28078">MQLQRSLYYQSQKLAIAYGLISTPPSAAIWVIKKPESRSYVVDGMMERDVVLWNTMLKAYVETGLEEGLYFFSAFHWSGLRLDDVSVRSVLRGIDKVDSYRCKRHTEQECLDIYSWNKTLSEYVKAGENWAADCCTVFERLFCLFIEKSVQSRERSGLNFGELNDIMMCAKWFRKEANKLKFNLASWNAMMFGYVMWDDGQMAKFKIFRGNEKALDSDTVITTSSNTIKNNDDSLPILFVRI</sequence>
<proteinExistence type="predicted"/>
<protein>
    <submittedName>
        <fullName evidence="1">Uncharacterized protein</fullName>
    </submittedName>
</protein>
<name>A0A498JBY7_MALDO</name>
<dbReference type="Proteomes" id="UP000290289">
    <property type="component" value="Chromosome 8"/>
</dbReference>
<dbReference type="PANTHER" id="PTHR47929">
    <property type="entry name" value="DYW_DEAMINASE DOMAIN-CONTAINING PROTEIN"/>
    <property type="match status" value="1"/>
</dbReference>
<comment type="caution">
    <text evidence="1">The sequence shown here is derived from an EMBL/GenBank/DDBJ whole genome shotgun (WGS) entry which is preliminary data.</text>
</comment>
<dbReference type="Gene3D" id="1.25.40.10">
    <property type="entry name" value="Tetratricopeptide repeat domain"/>
    <property type="match status" value="1"/>
</dbReference>
<organism evidence="1 2">
    <name type="scientific">Malus domestica</name>
    <name type="common">Apple</name>
    <name type="synonym">Pyrus malus</name>
    <dbReference type="NCBI Taxonomy" id="3750"/>
    <lineage>
        <taxon>Eukaryota</taxon>
        <taxon>Viridiplantae</taxon>
        <taxon>Streptophyta</taxon>
        <taxon>Embryophyta</taxon>
        <taxon>Tracheophyta</taxon>
        <taxon>Spermatophyta</taxon>
        <taxon>Magnoliopsida</taxon>
        <taxon>eudicotyledons</taxon>
        <taxon>Gunneridae</taxon>
        <taxon>Pentapetalae</taxon>
        <taxon>rosids</taxon>
        <taxon>fabids</taxon>
        <taxon>Rosales</taxon>
        <taxon>Rosaceae</taxon>
        <taxon>Amygdaloideae</taxon>
        <taxon>Maleae</taxon>
        <taxon>Malus</taxon>
    </lineage>
</organism>
<evidence type="ECO:0000313" key="2">
    <source>
        <dbReference type="Proteomes" id="UP000290289"/>
    </source>
</evidence>
<dbReference type="EMBL" id="RDQH01000334">
    <property type="protein sequence ID" value="RXH91313.1"/>
    <property type="molecule type" value="Genomic_DNA"/>
</dbReference>
<reference evidence="1 2" key="1">
    <citation type="submission" date="2018-10" db="EMBL/GenBank/DDBJ databases">
        <title>A high-quality apple genome assembly.</title>
        <authorList>
            <person name="Hu J."/>
        </authorList>
    </citation>
    <scope>NUCLEOTIDE SEQUENCE [LARGE SCALE GENOMIC DNA]</scope>
    <source>
        <strain evidence="2">cv. HFTH1</strain>
        <tissue evidence="1">Young leaf</tissue>
    </source>
</reference>
<accession>A0A498JBY7</accession>
<dbReference type="InterPro" id="IPR011990">
    <property type="entry name" value="TPR-like_helical_dom_sf"/>
</dbReference>
<dbReference type="PANTHER" id="PTHR47929:SF151">
    <property type="entry name" value="DYW DOMAIN-CONTAINING PROTEIN"/>
    <property type="match status" value="1"/>
</dbReference>
<gene>
    <name evidence="1" type="ORF">DVH24_020336</name>
</gene>